<evidence type="ECO:0000256" key="2">
    <source>
        <dbReference type="ARBA" id="ARBA00023015"/>
    </source>
</evidence>
<dbReference type="Gene3D" id="4.10.280.10">
    <property type="entry name" value="Helix-loop-helix DNA-binding domain"/>
    <property type="match status" value="1"/>
</dbReference>
<feature type="region of interest" description="Disordered" evidence="5">
    <location>
        <begin position="1"/>
        <end position="55"/>
    </location>
</feature>
<feature type="compositionally biased region" description="Acidic residues" evidence="5">
    <location>
        <begin position="856"/>
        <end position="869"/>
    </location>
</feature>
<feature type="region of interest" description="Disordered" evidence="5">
    <location>
        <begin position="91"/>
        <end position="125"/>
    </location>
</feature>
<dbReference type="GO" id="GO:0000981">
    <property type="term" value="F:DNA-binding transcription factor activity, RNA polymerase II-specific"/>
    <property type="evidence" value="ECO:0007669"/>
    <property type="project" value="TreeGrafter"/>
</dbReference>
<evidence type="ECO:0000313" key="8">
    <source>
        <dbReference type="Proteomes" id="UP000324022"/>
    </source>
</evidence>
<feature type="region of interest" description="Disordered" evidence="5">
    <location>
        <begin position="792"/>
        <end position="828"/>
    </location>
</feature>
<feature type="compositionally biased region" description="Polar residues" evidence="5">
    <location>
        <begin position="1"/>
        <end position="11"/>
    </location>
</feature>
<feature type="compositionally biased region" description="Polar residues" evidence="5">
    <location>
        <begin position="91"/>
        <end position="101"/>
    </location>
</feature>
<feature type="compositionally biased region" description="Gly residues" evidence="5">
    <location>
        <begin position="731"/>
        <end position="742"/>
    </location>
</feature>
<feature type="compositionally biased region" description="Low complexity" evidence="5">
    <location>
        <begin position="797"/>
        <end position="828"/>
    </location>
</feature>
<reference evidence="7 8" key="1">
    <citation type="submission" date="2018-03" db="EMBL/GenBank/DDBJ databases">
        <authorList>
            <person name="Guldener U."/>
        </authorList>
    </citation>
    <scope>NUCLEOTIDE SEQUENCE [LARGE SCALE GENOMIC DNA]</scope>
    <source>
        <strain evidence="7 8">NBRC100155</strain>
    </source>
</reference>
<feature type="compositionally biased region" description="Basic and acidic residues" evidence="5">
    <location>
        <begin position="248"/>
        <end position="258"/>
    </location>
</feature>
<feature type="compositionally biased region" description="Polar residues" evidence="5">
    <location>
        <begin position="110"/>
        <end position="123"/>
    </location>
</feature>
<evidence type="ECO:0000256" key="4">
    <source>
        <dbReference type="ARBA" id="ARBA00023242"/>
    </source>
</evidence>
<dbReference type="PANTHER" id="PTHR46117:SF3">
    <property type="entry name" value="FI24210P1"/>
    <property type="match status" value="1"/>
</dbReference>
<dbReference type="GO" id="GO:0000978">
    <property type="term" value="F:RNA polymerase II cis-regulatory region sequence-specific DNA binding"/>
    <property type="evidence" value="ECO:0007669"/>
    <property type="project" value="TreeGrafter"/>
</dbReference>
<evidence type="ECO:0000313" key="7">
    <source>
        <dbReference type="EMBL" id="SPO24475.1"/>
    </source>
</evidence>
<name>A0A5C3E2X3_9BASI</name>
<feature type="region of interest" description="Disordered" evidence="5">
    <location>
        <begin position="445"/>
        <end position="564"/>
    </location>
</feature>
<comment type="subcellular location">
    <subcellularLocation>
        <location evidence="1">Nucleus</location>
    </subcellularLocation>
</comment>
<protein>
    <recommendedName>
        <fullName evidence="6">BHLH domain-containing protein</fullName>
    </recommendedName>
</protein>
<feature type="compositionally biased region" description="Low complexity" evidence="5">
    <location>
        <begin position="45"/>
        <end position="55"/>
    </location>
</feature>
<keyword evidence="8" id="KW-1185">Reference proteome</keyword>
<feature type="compositionally biased region" description="Acidic residues" evidence="5">
    <location>
        <begin position="515"/>
        <end position="529"/>
    </location>
</feature>
<evidence type="ECO:0000256" key="5">
    <source>
        <dbReference type="SAM" id="MobiDB-lite"/>
    </source>
</evidence>
<evidence type="ECO:0000256" key="3">
    <source>
        <dbReference type="ARBA" id="ARBA00023163"/>
    </source>
</evidence>
<dbReference type="Proteomes" id="UP000324022">
    <property type="component" value="Unassembled WGS sequence"/>
</dbReference>
<dbReference type="InterPro" id="IPR036638">
    <property type="entry name" value="HLH_DNA-bd_sf"/>
</dbReference>
<feature type="compositionally biased region" description="Polar residues" evidence="5">
    <location>
        <begin position="340"/>
        <end position="363"/>
    </location>
</feature>
<gene>
    <name evidence="7" type="ORF">UTRI_03743</name>
</gene>
<feature type="compositionally biased region" description="Polar residues" evidence="5">
    <location>
        <begin position="911"/>
        <end position="921"/>
    </location>
</feature>
<dbReference type="GO" id="GO:0046983">
    <property type="term" value="F:protein dimerization activity"/>
    <property type="evidence" value="ECO:0007669"/>
    <property type="project" value="InterPro"/>
</dbReference>
<evidence type="ECO:0000259" key="6">
    <source>
        <dbReference type="PROSITE" id="PS50888"/>
    </source>
</evidence>
<sequence>MPASVETSGPQSIDIMMPKKRQQGFDPGASGSLSNTGTGPNTNVASAMSSHSTQSTHTNNFFGPFGTNGLPSSFIDTDILLNDDLWNQFSPAATNTSSNGAHTHPEGTDHTAQQQAGLETQARTDGAAERAFGESYVNIPHSASLDMYGLQSRTFGTIRPTHDALSRLSKDASSMDDGDSPDGSNGETTSTIATSVISPSSLGTTVGSLPKGTGARHHRSTSNASSTNRSKTARSLSRSRTRVAAGASERRPADRSPSLERGGVGKAPSSRARVSRRATVGPAALAGNLQPKPEPTAPTRSSTSAASGASAGTSVMGLSSSFQAQPHRWSLFGTDGSGQGNLHLNFNDQASWNTHSQDPNRPGTTSASSSLPTPLNFHTSMAHLNLQTPPVSTAMHNLPTKVEDDANLNQPFNPFLFPPYTQVRSHSGLSKVDDLTSQQTVLLEQASRNGVSNPSGRSSEASEASEAKVTPASKARRPSKITSQSSRERLAKDIKSDASKTDAKTISPSDPHQGDDDDDEDAGDDDDEQPLAGTGGKSEAEAKRLAEKRRKRRESHNAVERRRRDNINEKITELATLLPEAMLLDAIATSTQGGNSGTFAPALAAKAALAAAAAAAAKGDMMPDSGDGHINLPKSSTEAYAAALAPVHANSAALAAAQAKPNKGIILRKSVEYIRHLQQFLDMQMGRIGFLEAELARSHQALAASGMQAPPTTDPQQGLGMMHAFFDQGNSGNGTGVSGMFGGQMQQQAQQHHSQDQQQQQQQQQQQNMQHHHQQHQQPPQDFSAMNLLSLGMPMDQQPSSQPQQPSVSMHQGSLPMSHSSSGSHDATAAGAPALAAWLEGFDQRTGLPRRSSVDPIEEEEHESGEEDKELSRRGRSQSSRIIHDAHDDHWRGRSRHKVGRGRVQEGSWPELQSSEAQSPMQLIGDESHTAASFSDLGEMKLDL</sequence>
<dbReference type="InterPro" id="IPR051732">
    <property type="entry name" value="USF"/>
</dbReference>
<dbReference type="PANTHER" id="PTHR46117">
    <property type="entry name" value="FI24210P1"/>
    <property type="match status" value="1"/>
</dbReference>
<keyword evidence="3" id="KW-0804">Transcription</keyword>
<dbReference type="GO" id="GO:0005634">
    <property type="term" value="C:nucleus"/>
    <property type="evidence" value="ECO:0007669"/>
    <property type="project" value="UniProtKB-SubCell"/>
</dbReference>
<dbReference type="Pfam" id="PF00010">
    <property type="entry name" value="HLH"/>
    <property type="match status" value="1"/>
</dbReference>
<feature type="compositionally biased region" description="Polar residues" evidence="5">
    <location>
        <begin position="187"/>
        <end position="207"/>
    </location>
</feature>
<feature type="compositionally biased region" description="Polar residues" evidence="5">
    <location>
        <begin position="445"/>
        <end position="457"/>
    </location>
</feature>
<dbReference type="SMART" id="SM00353">
    <property type="entry name" value="HLH"/>
    <property type="match status" value="1"/>
</dbReference>
<proteinExistence type="predicted"/>
<dbReference type="AlphaFoldDB" id="A0A5C3E2X3"/>
<feature type="region of interest" description="Disordered" evidence="5">
    <location>
        <begin position="723"/>
        <end position="780"/>
    </location>
</feature>
<feature type="compositionally biased region" description="Polar residues" evidence="5">
    <location>
        <begin position="31"/>
        <end position="44"/>
    </location>
</feature>
<feature type="region of interest" description="Disordered" evidence="5">
    <location>
        <begin position="846"/>
        <end position="944"/>
    </location>
</feature>
<accession>A0A5C3E2X3</accession>
<feature type="compositionally biased region" description="Low complexity" evidence="5">
    <location>
        <begin position="364"/>
        <end position="375"/>
    </location>
</feature>
<dbReference type="SUPFAM" id="SSF47459">
    <property type="entry name" value="HLH, helix-loop-helix DNA-binding domain"/>
    <property type="match status" value="1"/>
</dbReference>
<feature type="compositionally biased region" description="Basic and acidic residues" evidence="5">
    <location>
        <begin position="882"/>
        <end position="892"/>
    </location>
</feature>
<dbReference type="PROSITE" id="PS50888">
    <property type="entry name" value="BHLH"/>
    <property type="match status" value="1"/>
</dbReference>
<keyword evidence="2" id="KW-0805">Transcription regulation</keyword>
<keyword evidence="4" id="KW-0539">Nucleus</keyword>
<feature type="compositionally biased region" description="Basic and acidic residues" evidence="5">
    <location>
        <begin position="486"/>
        <end position="503"/>
    </location>
</feature>
<feature type="compositionally biased region" description="Basic and acidic residues" evidence="5">
    <location>
        <begin position="555"/>
        <end position="564"/>
    </location>
</feature>
<organism evidence="7 8">
    <name type="scientific">Ustilago trichophora</name>
    <dbReference type="NCBI Taxonomy" id="86804"/>
    <lineage>
        <taxon>Eukaryota</taxon>
        <taxon>Fungi</taxon>
        <taxon>Dikarya</taxon>
        <taxon>Basidiomycota</taxon>
        <taxon>Ustilaginomycotina</taxon>
        <taxon>Ustilaginomycetes</taxon>
        <taxon>Ustilaginales</taxon>
        <taxon>Ustilaginaceae</taxon>
        <taxon>Ustilago</taxon>
    </lineage>
</organism>
<dbReference type="InterPro" id="IPR011598">
    <property type="entry name" value="bHLH_dom"/>
</dbReference>
<feature type="domain" description="BHLH" evidence="6">
    <location>
        <begin position="551"/>
        <end position="677"/>
    </location>
</feature>
<feature type="compositionally biased region" description="Low complexity" evidence="5">
    <location>
        <begin position="221"/>
        <end position="230"/>
    </location>
</feature>
<evidence type="ECO:0000256" key="1">
    <source>
        <dbReference type="ARBA" id="ARBA00004123"/>
    </source>
</evidence>
<dbReference type="OrthoDB" id="690068at2759"/>
<feature type="region of interest" description="Disordered" evidence="5">
    <location>
        <begin position="166"/>
        <end position="376"/>
    </location>
</feature>
<feature type="compositionally biased region" description="Low complexity" evidence="5">
    <location>
        <begin position="297"/>
        <end position="314"/>
    </location>
</feature>
<dbReference type="CDD" id="cd11387">
    <property type="entry name" value="bHLHzip_USF_MITF"/>
    <property type="match status" value="1"/>
</dbReference>
<dbReference type="EMBL" id="OOIN01000007">
    <property type="protein sequence ID" value="SPO24475.1"/>
    <property type="molecule type" value="Genomic_DNA"/>
</dbReference>
<feature type="compositionally biased region" description="Low complexity" evidence="5">
    <location>
        <begin position="744"/>
        <end position="769"/>
    </location>
</feature>